<gene>
    <name evidence="2" type="ORF">FA15DRAFT_668796</name>
</gene>
<protein>
    <submittedName>
        <fullName evidence="2">Uncharacterized protein</fullName>
    </submittedName>
</protein>
<proteinExistence type="predicted"/>
<dbReference type="STRING" id="230819.A0A5C3KWQ1"/>
<dbReference type="OrthoDB" id="3260408at2759"/>
<organism evidence="2 3">
    <name type="scientific">Coprinopsis marcescibilis</name>
    <name type="common">Agaric fungus</name>
    <name type="synonym">Psathyrella marcescibilis</name>
    <dbReference type="NCBI Taxonomy" id="230819"/>
    <lineage>
        <taxon>Eukaryota</taxon>
        <taxon>Fungi</taxon>
        <taxon>Dikarya</taxon>
        <taxon>Basidiomycota</taxon>
        <taxon>Agaricomycotina</taxon>
        <taxon>Agaricomycetes</taxon>
        <taxon>Agaricomycetidae</taxon>
        <taxon>Agaricales</taxon>
        <taxon>Agaricineae</taxon>
        <taxon>Psathyrellaceae</taxon>
        <taxon>Coprinopsis</taxon>
    </lineage>
</organism>
<feature type="region of interest" description="Disordered" evidence="1">
    <location>
        <begin position="143"/>
        <end position="169"/>
    </location>
</feature>
<keyword evidence="3" id="KW-1185">Reference proteome</keyword>
<dbReference type="AlphaFoldDB" id="A0A5C3KWQ1"/>
<sequence>MNEAAEAIRALATRAQTDLSMDYAWLDDVTTLDWAKFHELMDTWETFTHTATAIQNGTFVPPGIYEESEAQTPIPDPLIVALDNLQAEFNDITVGFGQAIKGTKIKADGVLSGRDAGEDGFFSVKHEKGERVDDMRQFIAQQDKDKAEGKPLSVGGGKEPVAVLPVNPKPTDAVADDFSRVLVGKDKVQVEEAVRGVGERNEL</sequence>
<dbReference type="Proteomes" id="UP000307440">
    <property type="component" value="Unassembled WGS sequence"/>
</dbReference>
<dbReference type="EMBL" id="ML210190">
    <property type="protein sequence ID" value="TFK25091.1"/>
    <property type="molecule type" value="Genomic_DNA"/>
</dbReference>
<evidence type="ECO:0000256" key="1">
    <source>
        <dbReference type="SAM" id="MobiDB-lite"/>
    </source>
</evidence>
<name>A0A5C3KWQ1_COPMA</name>
<accession>A0A5C3KWQ1</accession>
<feature type="non-terminal residue" evidence="2">
    <location>
        <position position="1"/>
    </location>
</feature>
<evidence type="ECO:0000313" key="3">
    <source>
        <dbReference type="Proteomes" id="UP000307440"/>
    </source>
</evidence>
<evidence type="ECO:0000313" key="2">
    <source>
        <dbReference type="EMBL" id="TFK25091.1"/>
    </source>
</evidence>
<reference evidence="2 3" key="1">
    <citation type="journal article" date="2019" name="Nat. Ecol. Evol.">
        <title>Megaphylogeny resolves global patterns of mushroom evolution.</title>
        <authorList>
            <person name="Varga T."/>
            <person name="Krizsan K."/>
            <person name="Foldi C."/>
            <person name="Dima B."/>
            <person name="Sanchez-Garcia M."/>
            <person name="Sanchez-Ramirez S."/>
            <person name="Szollosi G.J."/>
            <person name="Szarkandi J.G."/>
            <person name="Papp V."/>
            <person name="Albert L."/>
            <person name="Andreopoulos W."/>
            <person name="Angelini C."/>
            <person name="Antonin V."/>
            <person name="Barry K.W."/>
            <person name="Bougher N.L."/>
            <person name="Buchanan P."/>
            <person name="Buyck B."/>
            <person name="Bense V."/>
            <person name="Catcheside P."/>
            <person name="Chovatia M."/>
            <person name="Cooper J."/>
            <person name="Damon W."/>
            <person name="Desjardin D."/>
            <person name="Finy P."/>
            <person name="Geml J."/>
            <person name="Haridas S."/>
            <person name="Hughes K."/>
            <person name="Justo A."/>
            <person name="Karasinski D."/>
            <person name="Kautmanova I."/>
            <person name="Kiss B."/>
            <person name="Kocsube S."/>
            <person name="Kotiranta H."/>
            <person name="LaButti K.M."/>
            <person name="Lechner B.E."/>
            <person name="Liimatainen K."/>
            <person name="Lipzen A."/>
            <person name="Lukacs Z."/>
            <person name="Mihaltcheva S."/>
            <person name="Morgado L.N."/>
            <person name="Niskanen T."/>
            <person name="Noordeloos M.E."/>
            <person name="Ohm R.A."/>
            <person name="Ortiz-Santana B."/>
            <person name="Ovrebo C."/>
            <person name="Racz N."/>
            <person name="Riley R."/>
            <person name="Savchenko A."/>
            <person name="Shiryaev A."/>
            <person name="Soop K."/>
            <person name="Spirin V."/>
            <person name="Szebenyi C."/>
            <person name="Tomsovsky M."/>
            <person name="Tulloss R.E."/>
            <person name="Uehling J."/>
            <person name="Grigoriev I.V."/>
            <person name="Vagvolgyi C."/>
            <person name="Papp T."/>
            <person name="Martin F.M."/>
            <person name="Miettinen O."/>
            <person name="Hibbett D.S."/>
            <person name="Nagy L.G."/>
        </authorList>
    </citation>
    <scope>NUCLEOTIDE SEQUENCE [LARGE SCALE GENOMIC DNA]</scope>
    <source>
        <strain evidence="2 3">CBS 121175</strain>
    </source>
</reference>